<dbReference type="PROSITE" id="PS00061">
    <property type="entry name" value="ADH_SHORT"/>
    <property type="match status" value="1"/>
</dbReference>
<evidence type="ECO:0000313" key="4">
    <source>
        <dbReference type="Proteomes" id="UP000199568"/>
    </source>
</evidence>
<dbReference type="CDD" id="cd05233">
    <property type="entry name" value="SDR_c"/>
    <property type="match status" value="1"/>
</dbReference>
<dbReference type="PANTHER" id="PTHR42879:SF2">
    <property type="entry name" value="3-OXOACYL-[ACYL-CARRIER-PROTEIN] REDUCTASE FABG"/>
    <property type="match status" value="1"/>
</dbReference>
<dbReference type="SUPFAM" id="SSF51735">
    <property type="entry name" value="NAD(P)-binding Rossmann-fold domains"/>
    <property type="match status" value="1"/>
</dbReference>
<dbReference type="Proteomes" id="UP000199568">
    <property type="component" value="Unassembled WGS sequence"/>
</dbReference>
<dbReference type="InterPro" id="IPR002347">
    <property type="entry name" value="SDR_fam"/>
</dbReference>
<dbReference type="AlphaFoldDB" id="A0A1H9ZT39"/>
<dbReference type="Pfam" id="PF13561">
    <property type="entry name" value="adh_short_C2"/>
    <property type="match status" value="1"/>
</dbReference>
<evidence type="ECO:0000313" key="3">
    <source>
        <dbReference type="EMBL" id="SES84896.1"/>
    </source>
</evidence>
<keyword evidence="2" id="KW-0753">Steroid metabolism</keyword>
<dbReference type="InterPro" id="IPR050259">
    <property type="entry name" value="SDR"/>
</dbReference>
<dbReference type="OrthoDB" id="9803333at2"/>
<dbReference type="PRINTS" id="PR00080">
    <property type="entry name" value="SDRFAMILY"/>
</dbReference>
<proteinExistence type="inferred from homology"/>
<dbReference type="PANTHER" id="PTHR42879">
    <property type="entry name" value="3-OXOACYL-(ACYL-CARRIER-PROTEIN) REDUCTASE"/>
    <property type="match status" value="1"/>
</dbReference>
<dbReference type="RefSeq" id="WP_090439423.1">
    <property type="nucleotide sequence ID" value="NZ_FOHU01000002.1"/>
</dbReference>
<sequence length="241" mass="26908">MKWIIVTGDTGGLGSEIAQTILEDKEYGIIGISRKENEVTKALKKVYAERYIHINFDLENPNEIKKLYLEKIKKVGKIYGLVNNSAYAYDDIITNAKIDALETMFKINVYSPIMLTKCAIRDMLLYQTKGSIVHITSVCAHTGYKGLSMYAATKGALEAFSKTTAREWGEIGIRSNCVAPGFMETNMSTTLSREQKDRIYRRTSLKLATDPKSVGETVRFLISEKSSSITGQVLHVDNGTI</sequence>
<dbReference type="EMBL" id="FOHU01000002">
    <property type="protein sequence ID" value="SES84896.1"/>
    <property type="molecule type" value="Genomic_DNA"/>
</dbReference>
<dbReference type="InterPro" id="IPR020904">
    <property type="entry name" value="Sc_DH/Rdtase_CS"/>
</dbReference>
<accession>A0A1H9ZT39</accession>
<organism evidence="3 4">
    <name type="scientific">Natronincola peptidivorans</name>
    <dbReference type="NCBI Taxonomy" id="426128"/>
    <lineage>
        <taxon>Bacteria</taxon>
        <taxon>Bacillati</taxon>
        <taxon>Bacillota</taxon>
        <taxon>Clostridia</taxon>
        <taxon>Peptostreptococcales</taxon>
        <taxon>Natronincolaceae</taxon>
        <taxon>Natronincola</taxon>
    </lineage>
</organism>
<dbReference type="STRING" id="426128.SAMN05660297_00712"/>
<keyword evidence="2" id="KW-0443">Lipid metabolism</keyword>
<dbReference type="GO" id="GO:0032787">
    <property type="term" value="P:monocarboxylic acid metabolic process"/>
    <property type="evidence" value="ECO:0007669"/>
    <property type="project" value="UniProtKB-ARBA"/>
</dbReference>
<dbReference type="Gene3D" id="3.40.50.720">
    <property type="entry name" value="NAD(P)-binding Rossmann-like Domain"/>
    <property type="match status" value="1"/>
</dbReference>
<dbReference type="InterPro" id="IPR036291">
    <property type="entry name" value="NAD(P)-bd_dom_sf"/>
</dbReference>
<dbReference type="GO" id="GO:0008202">
    <property type="term" value="P:steroid metabolic process"/>
    <property type="evidence" value="ECO:0007669"/>
    <property type="project" value="UniProtKB-KW"/>
</dbReference>
<comment type="similarity">
    <text evidence="1">Belongs to the short-chain dehydrogenases/reductases (SDR) family.</text>
</comment>
<name>A0A1H9ZT39_9FIRM</name>
<evidence type="ECO:0000256" key="2">
    <source>
        <dbReference type="ARBA" id="ARBA00023221"/>
    </source>
</evidence>
<reference evidence="3 4" key="1">
    <citation type="submission" date="2016-10" db="EMBL/GenBank/DDBJ databases">
        <authorList>
            <person name="de Groot N.N."/>
        </authorList>
    </citation>
    <scope>NUCLEOTIDE SEQUENCE [LARGE SCALE GENOMIC DNA]</scope>
    <source>
        <strain evidence="3 4">DSM 18979</strain>
    </source>
</reference>
<dbReference type="PRINTS" id="PR00081">
    <property type="entry name" value="GDHRDH"/>
</dbReference>
<gene>
    <name evidence="3" type="ORF">SAMN05660297_00712</name>
</gene>
<evidence type="ECO:0000256" key="1">
    <source>
        <dbReference type="ARBA" id="ARBA00006484"/>
    </source>
</evidence>
<keyword evidence="4" id="KW-1185">Reference proteome</keyword>
<protein>
    <submittedName>
        <fullName evidence="3">3-oxoacyl-[acyl-carrier protein] reductase</fullName>
    </submittedName>
</protein>